<evidence type="ECO:0000259" key="2">
    <source>
        <dbReference type="PROSITE" id="PS50883"/>
    </source>
</evidence>
<dbReference type="NCBIfam" id="TIGR00229">
    <property type="entry name" value="sensory_box"/>
    <property type="match status" value="1"/>
</dbReference>
<name>A0A5C0ATS5_9BURK</name>
<dbReference type="GO" id="GO:0006355">
    <property type="term" value="P:regulation of DNA-templated transcription"/>
    <property type="evidence" value="ECO:0007669"/>
    <property type="project" value="InterPro"/>
</dbReference>
<dbReference type="InterPro" id="IPR052155">
    <property type="entry name" value="Biofilm_reg_signaling"/>
</dbReference>
<organism evidence="4 5">
    <name type="scientific">Pigmentiphaga aceris</name>
    <dbReference type="NCBI Taxonomy" id="1940612"/>
    <lineage>
        <taxon>Bacteria</taxon>
        <taxon>Pseudomonadati</taxon>
        <taxon>Pseudomonadota</taxon>
        <taxon>Betaproteobacteria</taxon>
        <taxon>Burkholderiales</taxon>
        <taxon>Alcaligenaceae</taxon>
        <taxon>Pigmentiphaga</taxon>
    </lineage>
</organism>
<dbReference type="PROSITE" id="PS50887">
    <property type="entry name" value="GGDEF"/>
    <property type="match status" value="1"/>
</dbReference>
<feature type="domain" description="PAS" evidence="1">
    <location>
        <begin position="14"/>
        <end position="69"/>
    </location>
</feature>
<dbReference type="PROSITE" id="PS50112">
    <property type="entry name" value="PAS"/>
    <property type="match status" value="1"/>
</dbReference>
<dbReference type="InterPro" id="IPR035919">
    <property type="entry name" value="EAL_sf"/>
</dbReference>
<dbReference type="NCBIfam" id="TIGR00254">
    <property type="entry name" value="GGDEF"/>
    <property type="match status" value="1"/>
</dbReference>
<dbReference type="InterPro" id="IPR029787">
    <property type="entry name" value="Nucleotide_cyclase"/>
</dbReference>
<dbReference type="InterPro" id="IPR000014">
    <property type="entry name" value="PAS"/>
</dbReference>
<dbReference type="AlphaFoldDB" id="A0A5C0ATS5"/>
<dbReference type="SMART" id="SM00267">
    <property type="entry name" value="GGDEF"/>
    <property type="match status" value="1"/>
</dbReference>
<evidence type="ECO:0000313" key="5">
    <source>
        <dbReference type="Proteomes" id="UP000325161"/>
    </source>
</evidence>
<dbReference type="SUPFAM" id="SSF55785">
    <property type="entry name" value="PYP-like sensor domain (PAS domain)"/>
    <property type="match status" value="1"/>
</dbReference>
<dbReference type="OrthoDB" id="9813903at2"/>
<dbReference type="Pfam" id="PF00990">
    <property type="entry name" value="GGDEF"/>
    <property type="match status" value="1"/>
</dbReference>
<proteinExistence type="predicted"/>
<dbReference type="PANTHER" id="PTHR44757:SF2">
    <property type="entry name" value="BIOFILM ARCHITECTURE MAINTENANCE PROTEIN MBAA"/>
    <property type="match status" value="1"/>
</dbReference>
<dbReference type="KEGG" id="pacr:FXN63_07845"/>
<dbReference type="SMART" id="SM00091">
    <property type="entry name" value="PAS"/>
    <property type="match status" value="1"/>
</dbReference>
<dbReference type="InterPro" id="IPR013767">
    <property type="entry name" value="PAS_fold"/>
</dbReference>
<dbReference type="PANTHER" id="PTHR44757">
    <property type="entry name" value="DIGUANYLATE CYCLASE DGCP"/>
    <property type="match status" value="1"/>
</dbReference>
<dbReference type="Gene3D" id="3.30.450.20">
    <property type="entry name" value="PAS domain"/>
    <property type="match status" value="1"/>
</dbReference>
<dbReference type="Gene3D" id="3.20.20.450">
    <property type="entry name" value="EAL domain"/>
    <property type="match status" value="1"/>
</dbReference>
<evidence type="ECO:0000313" key="4">
    <source>
        <dbReference type="EMBL" id="QEI05769.1"/>
    </source>
</evidence>
<sequence>MRPHDLYPRLPLPTSDARKLAFDAVPCGLFLCDVDGRFLTANTAFERLTGYASLELTESMTLSSILDPKQYALRGGGLLGRGMVSAVPLVNLTRQAAGDDEMEWTCVRRDQSRIEVLLGMSPIASPSGGISAYAGWMADNSQRAWQQNQLWYRSHHDALTELPNQALLMEHLEISLQRRRQRNEPVRLAVIEIDNLRTVLDSLGQDAADATARTVAARLRGRLVKDEHLAAVETGQFALVSAGETRMDEQSATDLLALICAPIAFASTTIRPNASIGIAAFPEAGQDGATLLHRARLALSAARQDGNGVARHFEHDMQTSSSKRHVLELMLRRAIDEEALSLNFQPQINLKTGNILLAEALLRWKHPDRGNISPADFIPIAESTGLILPIGEWVIRQACRQAVRILTRYGDCPRIAVNVSPVQFRRQDVLGIVRRELEAARLDPRFLEVEITEGVLLNDTEQSIATLQGLREIGVEIAIDDFGTGYSSLSYLTRFKVDRIKIDRSLVVAMMGSTHGTAIVSAILALAHALDVHVTAEGVETEEQANILKELGCDEIQGFWFSRPLTPQAFEHILAPWDSNGPNH</sequence>
<feature type="domain" description="GGDEF" evidence="3">
    <location>
        <begin position="184"/>
        <end position="315"/>
    </location>
</feature>
<dbReference type="InterPro" id="IPR001633">
    <property type="entry name" value="EAL_dom"/>
</dbReference>
<dbReference type="SUPFAM" id="SSF141868">
    <property type="entry name" value="EAL domain-like"/>
    <property type="match status" value="1"/>
</dbReference>
<dbReference type="CDD" id="cd01948">
    <property type="entry name" value="EAL"/>
    <property type="match status" value="1"/>
</dbReference>
<dbReference type="Gene3D" id="3.30.70.270">
    <property type="match status" value="1"/>
</dbReference>
<dbReference type="SMART" id="SM00052">
    <property type="entry name" value="EAL"/>
    <property type="match status" value="1"/>
</dbReference>
<dbReference type="CDD" id="cd00130">
    <property type="entry name" value="PAS"/>
    <property type="match status" value="1"/>
</dbReference>
<evidence type="ECO:0000259" key="3">
    <source>
        <dbReference type="PROSITE" id="PS50887"/>
    </source>
</evidence>
<dbReference type="PROSITE" id="PS50883">
    <property type="entry name" value="EAL"/>
    <property type="match status" value="1"/>
</dbReference>
<dbReference type="CDD" id="cd01949">
    <property type="entry name" value="GGDEF"/>
    <property type="match status" value="1"/>
</dbReference>
<protein>
    <submittedName>
        <fullName evidence="4">EAL domain-containing protein</fullName>
    </submittedName>
</protein>
<dbReference type="Proteomes" id="UP000325161">
    <property type="component" value="Chromosome"/>
</dbReference>
<dbReference type="Pfam" id="PF00563">
    <property type="entry name" value="EAL"/>
    <property type="match status" value="1"/>
</dbReference>
<keyword evidence="5" id="KW-1185">Reference proteome</keyword>
<reference evidence="4 5" key="1">
    <citation type="submission" date="2019-08" db="EMBL/GenBank/DDBJ databases">
        <title>Amphibian skin-associated Pigmentiphaga: genome sequence and occurrence across geography and hosts.</title>
        <authorList>
            <person name="Bletz M.C."/>
            <person name="Bunk B."/>
            <person name="Sproeer C."/>
            <person name="Biwer P."/>
            <person name="Reiter S."/>
            <person name="Rabemananjara F.C.E."/>
            <person name="Schulz S."/>
            <person name="Overmann J."/>
            <person name="Vences M."/>
        </authorList>
    </citation>
    <scope>NUCLEOTIDE SEQUENCE [LARGE SCALE GENOMIC DNA]</scope>
    <source>
        <strain evidence="4 5">Mada1488</strain>
    </source>
</reference>
<evidence type="ECO:0000259" key="1">
    <source>
        <dbReference type="PROSITE" id="PS50112"/>
    </source>
</evidence>
<dbReference type="InterPro" id="IPR000160">
    <property type="entry name" value="GGDEF_dom"/>
</dbReference>
<dbReference type="InterPro" id="IPR035965">
    <property type="entry name" value="PAS-like_dom_sf"/>
</dbReference>
<accession>A0A5C0ATS5</accession>
<gene>
    <name evidence="4" type="ORF">FXN63_07845</name>
</gene>
<dbReference type="SUPFAM" id="SSF55073">
    <property type="entry name" value="Nucleotide cyclase"/>
    <property type="match status" value="1"/>
</dbReference>
<dbReference type="Pfam" id="PF00989">
    <property type="entry name" value="PAS"/>
    <property type="match status" value="1"/>
</dbReference>
<feature type="domain" description="EAL" evidence="2">
    <location>
        <begin position="324"/>
        <end position="578"/>
    </location>
</feature>
<dbReference type="EMBL" id="CP043046">
    <property type="protein sequence ID" value="QEI05769.1"/>
    <property type="molecule type" value="Genomic_DNA"/>
</dbReference>
<dbReference type="RefSeq" id="WP_148814152.1">
    <property type="nucleotide sequence ID" value="NZ_CP043046.1"/>
</dbReference>
<dbReference type="InterPro" id="IPR043128">
    <property type="entry name" value="Rev_trsase/Diguanyl_cyclase"/>
</dbReference>